<protein>
    <submittedName>
        <fullName evidence="1">Uncharacterized protein</fullName>
    </submittedName>
</protein>
<accession>A0A316D9K2</accession>
<dbReference type="Proteomes" id="UP000245634">
    <property type="component" value="Unassembled WGS sequence"/>
</dbReference>
<dbReference type="EMBL" id="QGGL01000008">
    <property type="protein sequence ID" value="PWK13180.1"/>
    <property type="molecule type" value="Genomic_DNA"/>
</dbReference>
<proteinExistence type="predicted"/>
<evidence type="ECO:0000313" key="2">
    <source>
        <dbReference type="Proteomes" id="UP000245634"/>
    </source>
</evidence>
<name>A0A316D9K2_9BACL</name>
<dbReference type="RefSeq" id="WP_170119420.1">
    <property type="nucleotide sequence ID" value="NZ_QGGL01000008.1"/>
</dbReference>
<comment type="caution">
    <text evidence="1">The sequence shown here is derived from an EMBL/GenBank/DDBJ whole genome shotgun (WGS) entry which is preliminary data.</text>
</comment>
<reference evidence="1 2" key="1">
    <citation type="submission" date="2018-05" db="EMBL/GenBank/DDBJ databases">
        <title>Genomic Encyclopedia of Type Strains, Phase IV (KMG-IV): sequencing the most valuable type-strain genomes for metagenomic binning, comparative biology and taxonomic classification.</title>
        <authorList>
            <person name="Goeker M."/>
        </authorList>
    </citation>
    <scope>NUCLEOTIDE SEQUENCE [LARGE SCALE GENOMIC DNA]</scope>
    <source>
        <strain evidence="1 2">DSM 18773</strain>
    </source>
</reference>
<evidence type="ECO:0000313" key="1">
    <source>
        <dbReference type="EMBL" id="PWK13180.1"/>
    </source>
</evidence>
<dbReference type="AlphaFoldDB" id="A0A316D9K2"/>
<sequence length="50" mass="5904">MKITGKELKEIFHLNDWVKGLGDDEVFLMYWEPGVEVLLSDTQGNEQFRF</sequence>
<keyword evidence="2" id="KW-1185">Reference proteome</keyword>
<gene>
    <name evidence="1" type="ORF">C7459_108201</name>
</gene>
<organism evidence="1 2">
    <name type="scientific">Tumebacillus permanentifrigoris</name>
    <dbReference type="NCBI Taxonomy" id="378543"/>
    <lineage>
        <taxon>Bacteria</taxon>
        <taxon>Bacillati</taxon>
        <taxon>Bacillota</taxon>
        <taxon>Bacilli</taxon>
        <taxon>Bacillales</taxon>
        <taxon>Alicyclobacillaceae</taxon>
        <taxon>Tumebacillus</taxon>
    </lineage>
</organism>